<sequence>MAKKRKTSNHGPLIYVGPGFRNSRLTTFGIFADGVPREFQGTIFAKLFVPAVRLNEARADIARKGTALHEFYQQAIEAHKKEEK</sequence>
<evidence type="ECO:0000313" key="1">
    <source>
        <dbReference type="EMBL" id="MSU09203.1"/>
    </source>
</evidence>
<comment type="caution">
    <text evidence="1">The sequence shown here is derived from an EMBL/GenBank/DDBJ whole genome shotgun (WGS) entry which is preliminary data.</text>
</comment>
<dbReference type="EMBL" id="VUNR01000018">
    <property type="protein sequence ID" value="MSU09203.1"/>
    <property type="molecule type" value="Genomic_DNA"/>
</dbReference>
<proteinExistence type="predicted"/>
<accession>A0A6I2UCD9</accession>
<organism evidence="1 2">
    <name type="scientific">Anaerovibrio slackiae</name>
    <dbReference type="NCBI Taxonomy" id="2652309"/>
    <lineage>
        <taxon>Bacteria</taxon>
        <taxon>Bacillati</taxon>
        <taxon>Bacillota</taxon>
        <taxon>Negativicutes</taxon>
        <taxon>Selenomonadales</taxon>
        <taxon>Selenomonadaceae</taxon>
        <taxon>Anaerovibrio</taxon>
    </lineage>
</organism>
<dbReference type="RefSeq" id="WP_154407373.1">
    <property type="nucleotide sequence ID" value="NZ_VUNR01000018.1"/>
</dbReference>
<gene>
    <name evidence="1" type="ORF">FYJ84_09425</name>
</gene>
<keyword evidence="2" id="KW-1185">Reference proteome</keyword>
<reference evidence="1 2" key="1">
    <citation type="submission" date="2019-08" db="EMBL/GenBank/DDBJ databases">
        <title>In-depth cultivation of the pig gut microbiome towards novel bacterial diversity and tailored functional studies.</title>
        <authorList>
            <person name="Wylensek D."/>
            <person name="Hitch T.C.A."/>
            <person name="Clavel T."/>
        </authorList>
    </citation>
    <scope>NUCLEOTIDE SEQUENCE [LARGE SCALE GENOMIC DNA]</scope>
    <source>
        <strain evidence="1 2">WCA-693-APC-5D-A</strain>
    </source>
</reference>
<dbReference type="AlphaFoldDB" id="A0A6I2UCD9"/>
<dbReference type="GeneID" id="96779140"/>
<protein>
    <submittedName>
        <fullName evidence="1">Uncharacterized protein</fullName>
    </submittedName>
</protein>
<name>A0A6I2UCD9_9FIRM</name>
<dbReference type="Proteomes" id="UP000433181">
    <property type="component" value="Unassembled WGS sequence"/>
</dbReference>
<evidence type="ECO:0000313" key="2">
    <source>
        <dbReference type="Proteomes" id="UP000433181"/>
    </source>
</evidence>